<evidence type="ECO:0000313" key="2">
    <source>
        <dbReference type="EMBL" id="CAA9997294.1"/>
    </source>
</evidence>
<sequence length="61" mass="6957">MFSKSFPMGTLKAENSPGSLQLLAWKVIRHHFVSIGRKTNGLMTICKGNRIRMCKMAEFTR</sequence>
<reference evidence="1 3" key="1">
    <citation type="submission" date="2020-02" db="EMBL/GenBank/DDBJ databases">
        <authorList>
            <person name="Ferguson B K."/>
        </authorList>
    </citation>
    <scope>NUCLEOTIDE SEQUENCE [LARGE SCALE GENOMIC DNA]</scope>
</reference>
<dbReference type="AlphaFoldDB" id="A0A6H5G5P7"/>
<accession>A0A6H5G5P7</accession>
<evidence type="ECO:0000313" key="3">
    <source>
        <dbReference type="Proteomes" id="UP000479000"/>
    </source>
</evidence>
<evidence type="ECO:0000313" key="1">
    <source>
        <dbReference type="EMBL" id="CAA9997292.1"/>
    </source>
</evidence>
<name>A0A6H5G5P7_9HEMI</name>
<feature type="non-terminal residue" evidence="1">
    <location>
        <position position="61"/>
    </location>
</feature>
<keyword evidence="3" id="KW-1185">Reference proteome</keyword>
<protein>
    <submittedName>
        <fullName evidence="1">Uncharacterized protein</fullName>
    </submittedName>
</protein>
<dbReference type="EMBL" id="CADCXU010005678">
    <property type="protein sequence ID" value="CAA9997294.1"/>
    <property type="molecule type" value="Genomic_DNA"/>
</dbReference>
<gene>
    <name evidence="1" type="ORF">NTEN_LOCUS3606</name>
    <name evidence="2" type="ORF">NTEN_LOCUS3607</name>
</gene>
<organism evidence="1 3">
    <name type="scientific">Nesidiocoris tenuis</name>
    <dbReference type="NCBI Taxonomy" id="355587"/>
    <lineage>
        <taxon>Eukaryota</taxon>
        <taxon>Metazoa</taxon>
        <taxon>Ecdysozoa</taxon>
        <taxon>Arthropoda</taxon>
        <taxon>Hexapoda</taxon>
        <taxon>Insecta</taxon>
        <taxon>Pterygota</taxon>
        <taxon>Neoptera</taxon>
        <taxon>Paraneoptera</taxon>
        <taxon>Hemiptera</taxon>
        <taxon>Heteroptera</taxon>
        <taxon>Panheteroptera</taxon>
        <taxon>Cimicomorpha</taxon>
        <taxon>Miridae</taxon>
        <taxon>Dicyphina</taxon>
        <taxon>Nesidiocoris</taxon>
    </lineage>
</organism>
<dbReference type="Proteomes" id="UP000479000">
    <property type="component" value="Unassembled WGS sequence"/>
</dbReference>
<dbReference type="EMBL" id="CADCXU010005677">
    <property type="protein sequence ID" value="CAA9997292.1"/>
    <property type="molecule type" value="Genomic_DNA"/>
</dbReference>
<proteinExistence type="predicted"/>